<dbReference type="AlphaFoldDB" id="A0A2Z4Z9F2"/>
<dbReference type="PROSITE" id="PS51257">
    <property type="entry name" value="PROKAR_LIPOPROTEIN"/>
    <property type="match status" value="1"/>
</dbReference>
<proteinExistence type="predicted"/>
<accession>A0A2Z4Z9F2</accession>
<dbReference type="Proteomes" id="UP000251666">
    <property type="component" value="Chromosome"/>
</dbReference>
<dbReference type="InterPro" id="IPR019650">
    <property type="entry name" value="DUF2513"/>
</dbReference>
<name>A0A2Z4Z9F2_9PSED</name>
<gene>
    <name evidence="1" type="ORF">CEQ51_10015</name>
</gene>
<evidence type="ECO:0000313" key="1">
    <source>
        <dbReference type="EMBL" id="AXA60388.1"/>
    </source>
</evidence>
<sequence length="132" mass="14724">MRRDPELIRQLMLKLESLDVPAMSIAMISCLKDLEIDGYTSEQVIYHTDQILMSGWIDTAGGRGMNPSTQFSFRALSPAGHDFVDSVRDEEIWKLTKDGVTAAKGFTLQTLSALGKAFLHKQVEKYTGLEIS</sequence>
<dbReference type="RefSeq" id="WP_116641613.1">
    <property type="nucleotide sequence ID" value="NZ_CP022201.1"/>
</dbReference>
<dbReference type="KEGG" id="pthv:CE140_10175"/>
<organism evidence="1 2">
    <name type="scientific">Pseudomonas thivervalensis</name>
    <dbReference type="NCBI Taxonomy" id="86265"/>
    <lineage>
        <taxon>Bacteria</taxon>
        <taxon>Pseudomonadati</taxon>
        <taxon>Pseudomonadota</taxon>
        <taxon>Gammaproteobacteria</taxon>
        <taxon>Pseudomonadales</taxon>
        <taxon>Pseudomonadaceae</taxon>
        <taxon>Pseudomonas</taxon>
    </lineage>
</organism>
<reference evidence="2" key="1">
    <citation type="journal article" date="2021" name="Front. Microbiol.">
        <title>Genomic Analysis of the 1-Aminocyclopropane-1-Carboxylate Deaminase-Producing Pseudomonas thivervalensis SC5 Reveals Its Multifaceted Roles in Soil and in Beneficial Interactions With Plants.</title>
        <authorList>
            <person name="Nascimento F.X."/>
            <person name="Uron P."/>
            <person name="Glick B.R."/>
            <person name="Giachini A."/>
            <person name="Rossi M.J."/>
        </authorList>
    </citation>
    <scope>NUCLEOTIDE SEQUENCE [LARGE SCALE GENOMIC DNA]</scope>
    <source>
        <strain evidence="2">PLM3</strain>
    </source>
</reference>
<dbReference type="EMBL" id="CP022202">
    <property type="protein sequence ID" value="AXA60388.1"/>
    <property type="molecule type" value="Genomic_DNA"/>
</dbReference>
<dbReference type="Pfam" id="PF10711">
    <property type="entry name" value="DUF2513"/>
    <property type="match status" value="1"/>
</dbReference>
<evidence type="ECO:0008006" key="3">
    <source>
        <dbReference type="Google" id="ProtNLM"/>
    </source>
</evidence>
<protein>
    <recommendedName>
        <fullName evidence="3">DUF2513 domain-containing protein</fullName>
    </recommendedName>
</protein>
<evidence type="ECO:0000313" key="2">
    <source>
        <dbReference type="Proteomes" id="UP000251666"/>
    </source>
</evidence>
<keyword evidence="2" id="KW-1185">Reference proteome</keyword>